<dbReference type="SUPFAM" id="SSF52266">
    <property type="entry name" value="SGNH hydrolase"/>
    <property type="match status" value="1"/>
</dbReference>
<protein>
    <submittedName>
        <fullName evidence="3">Lipase</fullName>
    </submittedName>
</protein>
<keyword evidence="1" id="KW-1133">Transmembrane helix</keyword>
<dbReference type="EMBL" id="DWXX01000113">
    <property type="protein sequence ID" value="HJB59275.1"/>
    <property type="molecule type" value="Genomic_DNA"/>
</dbReference>
<organism evidence="3 4">
    <name type="scientific">Candidatus Faecalibacterium faecipullorum</name>
    <dbReference type="NCBI Taxonomy" id="2838578"/>
    <lineage>
        <taxon>Bacteria</taxon>
        <taxon>Bacillati</taxon>
        <taxon>Bacillota</taxon>
        <taxon>Clostridia</taxon>
        <taxon>Eubacteriales</taxon>
        <taxon>Oscillospiraceae</taxon>
        <taxon>Faecalibacterium</taxon>
    </lineage>
</organism>
<proteinExistence type="predicted"/>
<comment type="caution">
    <text evidence="3">The sequence shown here is derived from an EMBL/GenBank/DDBJ whole genome shotgun (WGS) entry which is preliminary data.</text>
</comment>
<dbReference type="AlphaFoldDB" id="A0A9D2MED9"/>
<reference evidence="3" key="2">
    <citation type="submission" date="2021-04" db="EMBL/GenBank/DDBJ databases">
        <authorList>
            <person name="Gilroy R."/>
        </authorList>
    </citation>
    <scope>NUCLEOTIDE SEQUENCE</scope>
    <source>
        <strain evidence="3">ChiHjej9B8-13557</strain>
    </source>
</reference>
<feature type="transmembrane region" description="Helical" evidence="1">
    <location>
        <begin position="21"/>
        <end position="43"/>
    </location>
</feature>
<dbReference type="Pfam" id="PF13472">
    <property type="entry name" value="Lipase_GDSL_2"/>
    <property type="match status" value="1"/>
</dbReference>
<evidence type="ECO:0000256" key="1">
    <source>
        <dbReference type="SAM" id="Phobius"/>
    </source>
</evidence>
<name>A0A9D2MED9_9FIRM</name>
<evidence type="ECO:0000313" key="3">
    <source>
        <dbReference type="EMBL" id="HJB59275.1"/>
    </source>
</evidence>
<reference evidence="3" key="1">
    <citation type="journal article" date="2021" name="PeerJ">
        <title>Extensive microbial diversity within the chicken gut microbiome revealed by metagenomics and culture.</title>
        <authorList>
            <person name="Gilroy R."/>
            <person name="Ravi A."/>
            <person name="Getino M."/>
            <person name="Pursley I."/>
            <person name="Horton D.L."/>
            <person name="Alikhan N.F."/>
            <person name="Baker D."/>
            <person name="Gharbi K."/>
            <person name="Hall N."/>
            <person name="Watson M."/>
            <person name="Adriaenssens E.M."/>
            <person name="Foster-Nyarko E."/>
            <person name="Jarju S."/>
            <person name="Secka A."/>
            <person name="Antonio M."/>
            <person name="Oren A."/>
            <person name="Chaudhuri R.R."/>
            <person name="La Ragione R."/>
            <person name="Hildebrand F."/>
            <person name="Pallen M.J."/>
        </authorList>
    </citation>
    <scope>NUCLEOTIDE SEQUENCE</scope>
    <source>
        <strain evidence="3">ChiHjej9B8-13557</strain>
    </source>
</reference>
<keyword evidence="1" id="KW-0472">Membrane</keyword>
<accession>A0A9D2MED9</accession>
<evidence type="ECO:0000313" key="4">
    <source>
        <dbReference type="Proteomes" id="UP000824211"/>
    </source>
</evidence>
<dbReference type="Gene3D" id="3.40.50.1110">
    <property type="entry name" value="SGNH hydrolase"/>
    <property type="match status" value="1"/>
</dbReference>
<dbReference type="InterPro" id="IPR036514">
    <property type="entry name" value="SGNH_hydro_sf"/>
</dbReference>
<evidence type="ECO:0000259" key="2">
    <source>
        <dbReference type="Pfam" id="PF13472"/>
    </source>
</evidence>
<keyword evidence="1" id="KW-0812">Transmembrane</keyword>
<feature type="domain" description="SGNH hydrolase-type esterase" evidence="2">
    <location>
        <begin position="125"/>
        <end position="294"/>
    </location>
</feature>
<gene>
    <name evidence="3" type="ORF">H9771_06440</name>
</gene>
<sequence>MGISHEYRSARRRSQRGGAYGKLKCAAAFAAILVLSLAITAILETAQREAAPPAETPLPVGTVEGILAPLPMQPGQGGAAAGAELTFGPVRQSEGACTVRAYDSSVIRQPAVGQVDLSYFADAAFLGDSLTVGFTDYSINLGGALVCGYIGAGPDTIVNRMTATHMTRGEEVALDVLAAAQPKKLYILLGTNTLTTAGAEERFLTYYAAMLDALRETLGPDCVLYVQSIPPVRPAAAAERPGLASGNLRAVNEQLARLADSKGCVYLDLWEALADGEGNLKEVCAAPDGVHLSAGNGYGAWVNYLRTHTVYAADNEWTPGSAYAQ</sequence>
<dbReference type="Proteomes" id="UP000824211">
    <property type="component" value="Unassembled WGS sequence"/>
</dbReference>
<dbReference type="InterPro" id="IPR013830">
    <property type="entry name" value="SGNH_hydro"/>
</dbReference>